<organism evidence="17 18">
    <name type="scientific">Knipowitschia caucasica</name>
    <name type="common">Caucasian dwarf goby</name>
    <name type="synonym">Pomatoschistus caucasicus</name>
    <dbReference type="NCBI Taxonomy" id="637954"/>
    <lineage>
        <taxon>Eukaryota</taxon>
        <taxon>Metazoa</taxon>
        <taxon>Chordata</taxon>
        <taxon>Craniata</taxon>
        <taxon>Vertebrata</taxon>
        <taxon>Euteleostomi</taxon>
        <taxon>Actinopterygii</taxon>
        <taxon>Neopterygii</taxon>
        <taxon>Teleostei</taxon>
        <taxon>Neoteleostei</taxon>
        <taxon>Acanthomorphata</taxon>
        <taxon>Gobiaria</taxon>
        <taxon>Gobiiformes</taxon>
        <taxon>Gobioidei</taxon>
        <taxon>Gobiidae</taxon>
        <taxon>Gobiinae</taxon>
        <taxon>Knipowitschia</taxon>
    </lineage>
</organism>
<accession>A0AAV2JY92</accession>
<keyword evidence="9" id="KW-0472">Membrane</keyword>
<dbReference type="CDD" id="cd03784">
    <property type="entry name" value="GT1_Gtf-like"/>
    <property type="match status" value="1"/>
</dbReference>
<keyword evidence="7" id="KW-0256">Endoplasmic reticulum</keyword>
<dbReference type="Gene3D" id="2.40.10.10">
    <property type="entry name" value="Trypsin-like serine proteases"/>
    <property type="match status" value="1"/>
</dbReference>
<evidence type="ECO:0000256" key="7">
    <source>
        <dbReference type="ARBA" id="ARBA00022824"/>
    </source>
</evidence>
<feature type="domain" description="Peptidase S1" evidence="16">
    <location>
        <begin position="259"/>
        <end position="487"/>
    </location>
</feature>
<dbReference type="InterPro" id="IPR009003">
    <property type="entry name" value="Peptidase_S1_PA"/>
</dbReference>
<keyword evidence="11" id="KW-1015">Disulfide bond</keyword>
<comment type="similarity">
    <text evidence="3 14">Belongs to the UDP-glycosyltransferase family.</text>
</comment>
<dbReference type="InterPro" id="IPR035595">
    <property type="entry name" value="UDP_glycos_trans_CS"/>
</dbReference>
<evidence type="ECO:0000256" key="2">
    <source>
        <dbReference type="ARBA" id="ARBA00004389"/>
    </source>
</evidence>
<dbReference type="PROSITE" id="PS50240">
    <property type="entry name" value="TRYPSIN_DOM"/>
    <property type="match status" value="1"/>
</dbReference>
<dbReference type="InterPro" id="IPR050271">
    <property type="entry name" value="UDP-glycosyltransferase"/>
</dbReference>
<dbReference type="SUPFAM" id="SSF53756">
    <property type="entry name" value="UDP-Glycosyltransferase/glycogen phosphorylase"/>
    <property type="match status" value="1"/>
</dbReference>
<dbReference type="SUPFAM" id="SSF50494">
    <property type="entry name" value="Trypsin-like serine proteases"/>
    <property type="match status" value="1"/>
</dbReference>
<comment type="catalytic activity">
    <reaction evidence="13">
        <text>Preferential cleavage: Arg-|-Xaa, Lys-|-Xaa.</text>
        <dbReference type="EC" id="3.4.21.4"/>
    </reaction>
</comment>
<evidence type="ECO:0000256" key="8">
    <source>
        <dbReference type="ARBA" id="ARBA00022989"/>
    </source>
</evidence>
<evidence type="ECO:0000256" key="6">
    <source>
        <dbReference type="ARBA" id="ARBA00022692"/>
    </source>
</evidence>
<dbReference type="FunFam" id="2.40.10.10:FF:000005">
    <property type="entry name" value="Serine protease 37"/>
    <property type="match status" value="1"/>
</dbReference>
<sequence>MPNMVFIGGINCAKKSPLSADLEEFVEGSGEHGIIVFTLGSMVSNMPLEIAKLFFEAFGQVPQRVLWRYDGEIPADAPKNVMPLKWLPQNDLLAHPKARLFMTHGGIHGTYEGICNGVPMLMFPLFGDQQDNVHRMVAKGVAEQLLIYDLSTESLVTALKKILNDKRYQENMQTLSSLHNDRPVPPLDLAVFWTEFVLRHKGADHLRVAAHNLNWIQYFCLDVLGQSMLVILTSATMASYCFAIILCLIPLSAGGNSEVVGGKITKPHTRKYMASLQFYGHHICGGFLIQEDFVLTAAHCTSVTPMTVVLGAHNITNKKERSQQSIQVDEYIQHPHYSGGFEFDIMLLKLKKKAKLNEFVQTIALPKKDKITTALKECSVPGWGKMHPSEGSPASGVLREAEETIQFNFECKNIWQQFFNSQHMICTKFNETGGSLCNGDSGGPLICKNKPLGITAFTKLGNCNDQKYPHVFTKISSFLPWIKKVTGGRSEESKTMPR</sequence>
<dbReference type="InterPro" id="IPR043504">
    <property type="entry name" value="Peptidase_S1_PA_chymotrypsin"/>
</dbReference>
<comment type="subcellular location">
    <subcellularLocation>
        <location evidence="2">Endoplasmic reticulum membrane</location>
        <topology evidence="2">Single-pass membrane protein</topology>
    </subcellularLocation>
    <subcellularLocation>
        <location evidence="15">Membrane</location>
        <topology evidence="15">Single-pass membrane protein</topology>
    </subcellularLocation>
    <subcellularLocation>
        <location evidence="1">Secreted</location>
        <location evidence="1">Extracellular space</location>
    </subcellularLocation>
</comment>
<comment type="catalytic activity">
    <reaction evidence="15">
        <text>glucuronate acceptor + UDP-alpha-D-glucuronate = acceptor beta-D-glucuronoside + UDP + H(+)</text>
        <dbReference type="Rhea" id="RHEA:21032"/>
        <dbReference type="ChEBI" id="CHEBI:15378"/>
        <dbReference type="ChEBI" id="CHEBI:58052"/>
        <dbReference type="ChEBI" id="CHEBI:58223"/>
        <dbReference type="ChEBI" id="CHEBI:132367"/>
        <dbReference type="ChEBI" id="CHEBI:132368"/>
        <dbReference type="EC" id="2.4.1.17"/>
    </reaction>
</comment>
<evidence type="ECO:0000259" key="16">
    <source>
        <dbReference type="PROSITE" id="PS50240"/>
    </source>
</evidence>
<evidence type="ECO:0000256" key="12">
    <source>
        <dbReference type="ARBA" id="ARBA00023180"/>
    </source>
</evidence>
<evidence type="ECO:0000313" key="17">
    <source>
        <dbReference type="EMBL" id="CAL1582748.1"/>
    </source>
</evidence>
<dbReference type="GO" id="GO:0015020">
    <property type="term" value="F:glucuronosyltransferase activity"/>
    <property type="evidence" value="ECO:0007669"/>
    <property type="project" value="UniProtKB-EC"/>
</dbReference>
<keyword evidence="8" id="KW-1133">Transmembrane helix</keyword>
<keyword evidence="4 14" id="KW-0328">Glycosyltransferase</keyword>
<keyword evidence="18" id="KW-1185">Reference proteome</keyword>
<evidence type="ECO:0000256" key="14">
    <source>
        <dbReference type="RuleBase" id="RU003718"/>
    </source>
</evidence>
<keyword evidence="5 14" id="KW-0808">Transferase</keyword>
<evidence type="ECO:0000256" key="13">
    <source>
        <dbReference type="ARBA" id="ARBA00036320"/>
    </source>
</evidence>
<proteinExistence type="inferred from homology"/>
<name>A0AAV2JY92_KNICA</name>
<keyword evidence="6" id="KW-0812">Transmembrane</keyword>
<evidence type="ECO:0000256" key="11">
    <source>
        <dbReference type="ARBA" id="ARBA00023157"/>
    </source>
</evidence>
<dbReference type="GO" id="GO:0005576">
    <property type="term" value="C:extracellular region"/>
    <property type="evidence" value="ECO:0007669"/>
    <property type="project" value="UniProtKB-SubCell"/>
</dbReference>
<dbReference type="InterPro" id="IPR001254">
    <property type="entry name" value="Trypsin_dom"/>
</dbReference>
<dbReference type="CDD" id="cd00190">
    <property type="entry name" value="Tryp_SPc"/>
    <property type="match status" value="1"/>
</dbReference>
<dbReference type="PROSITE" id="PS00134">
    <property type="entry name" value="TRYPSIN_HIS"/>
    <property type="match status" value="1"/>
</dbReference>
<dbReference type="EC" id="2.4.1.17" evidence="15"/>
<evidence type="ECO:0000256" key="3">
    <source>
        <dbReference type="ARBA" id="ARBA00009995"/>
    </source>
</evidence>
<keyword evidence="10" id="KW-0865">Zymogen</keyword>
<dbReference type="EMBL" id="OZ035837">
    <property type="protein sequence ID" value="CAL1582748.1"/>
    <property type="molecule type" value="Genomic_DNA"/>
</dbReference>
<dbReference type="FunFam" id="3.40.50.2000:FF:000021">
    <property type="entry name" value="UDP-glucuronosyltransferase"/>
    <property type="match status" value="1"/>
</dbReference>
<evidence type="ECO:0000313" key="18">
    <source>
        <dbReference type="Proteomes" id="UP001497482"/>
    </source>
</evidence>
<dbReference type="Gene3D" id="3.40.50.2000">
    <property type="entry name" value="Glycogen Phosphorylase B"/>
    <property type="match status" value="1"/>
</dbReference>
<dbReference type="InterPro" id="IPR018114">
    <property type="entry name" value="TRYPSIN_HIS"/>
</dbReference>
<dbReference type="SMART" id="SM00020">
    <property type="entry name" value="Tryp_SPc"/>
    <property type="match status" value="1"/>
</dbReference>
<keyword evidence="12" id="KW-0325">Glycoprotein</keyword>
<dbReference type="PANTHER" id="PTHR48043:SF161">
    <property type="entry name" value="UDP GLUCURONOSYLTRANSFERASE FAMILY 1 MEMBER A1"/>
    <property type="match status" value="1"/>
</dbReference>
<reference evidence="17 18" key="1">
    <citation type="submission" date="2024-04" db="EMBL/GenBank/DDBJ databases">
        <authorList>
            <person name="Waldvogel A.-M."/>
            <person name="Schoenle A."/>
        </authorList>
    </citation>
    <scope>NUCLEOTIDE SEQUENCE [LARGE SCALE GENOMIC DNA]</scope>
</reference>
<dbReference type="PROSITE" id="PS00375">
    <property type="entry name" value="UDPGT"/>
    <property type="match status" value="1"/>
</dbReference>
<evidence type="ECO:0000256" key="4">
    <source>
        <dbReference type="ARBA" id="ARBA00022676"/>
    </source>
</evidence>
<dbReference type="Proteomes" id="UP001497482">
    <property type="component" value="Chromosome 15"/>
</dbReference>
<protein>
    <recommendedName>
        <fullName evidence="15">UDP-glucuronosyltransferase</fullName>
        <ecNumber evidence="15">2.4.1.17</ecNumber>
    </recommendedName>
</protein>
<dbReference type="GO" id="GO:0006508">
    <property type="term" value="P:proteolysis"/>
    <property type="evidence" value="ECO:0007669"/>
    <property type="project" value="InterPro"/>
</dbReference>
<dbReference type="InterPro" id="IPR002213">
    <property type="entry name" value="UDP_glucos_trans"/>
</dbReference>
<dbReference type="AlphaFoldDB" id="A0AAV2JY92"/>
<dbReference type="Pfam" id="PF00089">
    <property type="entry name" value="Trypsin"/>
    <property type="match status" value="1"/>
</dbReference>
<evidence type="ECO:0000256" key="15">
    <source>
        <dbReference type="RuleBase" id="RU362059"/>
    </source>
</evidence>
<dbReference type="Pfam" id="PF00201">
    <property type="entry name" value="UDPGT"/>
    <property type="match status" value="1"/>
</dbReference>
<evidence type="ECO:0000256" key="5">
    <source>
        <dbReference type="ARBA" id="ARBA00022679"/>
    </source>
</evidence>
<dbReference type="GO" id="GO:0005789">
    <property type="term" value="C:endoplasmic reticulum membrane"/>
    <property type="evidence" value="ECO:0007669"/>
    <property type="project" value="UniProtKB-SubCell"/>
</dbReference>
<evidence type="ECO:0000256" key="1">
    <source>
        <dbReference type="ARBA" id="ARBA00004239"/>
    </source>
</evidence>
<dbReference type="InterPro" id="IPR001314">
    <property type="entry name" value="Peptidase_S1A"/>
</dbReference>
<gene>
    <name evidence="17" type="ORF">KC01_LOCUS13301</name>
</gene>
<dbReference type="GO" id="GO:0004252">
    <property type="term" value="F:serine-type endopeptidase activity"/>
    <property type="evidence" value="ECO:0007669"/>
    <property type="project" value="UniProtKB-EC"/>
</dbReference>
<evidence type="ECO:0000256" key="10">
    <source>
        <dbReference type="ARBA" id="ARBA00023145"/>
    </source>
</evidence>
<dbReference type="PRINTS" id="PR00722">
    <property type="entry name" value="CHYMOTRYPSIN"/>
</dbReference>
<evidence type="ECO:0000256" key="9">
    <source>
        <dbReference type="ARBA" id="ARBA00023136"/>
    </source>
</evidence>
<dbReference type="PANTHER" id="PTHR48043">
    <property type="entry name" value="EG:EG0003.4 PROTEIN-RELATED"/>
    <property type="match status" value="1"/>
</dbReference>